<keyword evidence="3" id="KW-1185">Reference proteome</keyword>
<dbReference type="Proteomes" id="UP001311232">
    <property type="component" value="Unassembled WGS sequence"/>
</dbReference>
<accession>A0AAV9SIR5</accession>
<feature type="region of interest" description="Disordered" evidence="1">
    <location>
        <begin position="34"/>
        <end position="56"/>
    </location>
</feature>
<protein>
    <submittedName>
        <fullName evidence="2">Uncharacterized protein</fullName>
    </submittedName>
</protein>
<name>A0AAV9SIR5_9TELE</name>
<dbReference type="AlphaFoldDB" id="A0AAV9SIR5"/>
<organism evidence="2 3">
    <name type="scientific">Crenichthys baileyi</name>
    <name type="common">White River springfish</name>
    <dbReference type="NCBI Taxonomy" id="28760"/>
    <lineage>
        <taxon>Eukaryota</taxon>
        <taxon>Metazoa</taxon>
        <taxon>Chordata</taxon>
        <taxon>Craniata</taxon>
        <taxon>Vertebrata</taxon>
        <taxon>Euteleostomi</taxon>
        <taxon>Actinopterygii</taxon>
        <taxon>Neopterygii</taxon>
        <taxon>Teleostei</taxon>
        <taxon>Neoteleostei</taxon>
        <taxon>Acanthomorphata</taxon>
        <taxon>Ovalentaria</taxon>
        <taxon>Atherinomorphae</taxon>
        <taxon>Cyprinodontiformes</taxon>
        <taxon>Goodeidae</taxon>
        <taxon>Crenichthys</taxon>
    </lineage>
</organism>
<evidence type="ECO:0000313" key="3">
    <source>
        <dbReference type="Proteomes" id="UP001311232"/>
    </source>
</evidence>
<reference evidence="2 3" key="1">
    <citation type="submission" date="2021-06" db="EMBL/GenBank/DDBJ databases">
        <authorList>
            <person name="Palmer J.M."/>
        </authorList>
    </citation>
    <scope>NUCLEOTIDE SEQUENCE [LARGE SCALE GENOMIC DNA]</scope>
    <source>
        <strain evidence="2 3">MEX-2019</strain>
        <tissue evidence="2">Muscle</tissue>
    </source>
</reference>
<gene>
    <name evidence="2" type="ORF">CRENBAI_012627</name>
</gene>
<dbReference type="EMBL" id="JAHHUM010000314">
    <property type="protein sequence ID" value="KAK5621177.1"/>
    <property type="molecule type" value="Genomic_DNA"/>
</dbReference>
<sequence length="152" mass="17572">MCTIIRCKTCRCMPHSASRIKYSRDIIQHAEQARDSTPFVRGAKEQGKMQGRGNEGEVRVRTVTGLPGEENLPVLPSVNVSIPATLAAFLDKRRDGERVELGERRRGSGFHSDPEAVMLLRRKRRVRDSEEEERMKRRSFVRCWWGMKPHLR</sequence>
<comment type="caution">
    <text evidence="2">The sequence shown here is derived from an EMBL/GenBank/DDBJ whole genome shotgun (WGS) entry which is preliminary data.</text>
</comment>
<proteinExistence type="predicted"/>
<evidence type="ECO:0000256" key="1">
    <source>
        <dbReference type="SAM" id="MobiDB-lite"/>
    </source>
</evidence>
<evidence type="ECO:0000313" key="2">
    <source>
        <dbReference type="EMBL" id="KAK5621177.1"/>
    </source>
</evidence>